<dbReference type="InterPro" id="IPR013103">
    <property type="entry name" value="RVT_2"/>
</dbReference>
<sequence>MAKAVTVRTFLAIASGSDWPVHQVDINNAFLHGFLDEAIYMTAPAGSSISPGKVCKLRRSLYSLKQASRQWNLEFTAQLLSSGFTQSHHYHCLFVKDSNDGLVALLVYVDNVLITSPSMAQNTEVKHFLDAAFTIKGLSSAKYFLGLEIARSAQGMSIIQHKFIQDIISDSRLQSSKPAATPLPMGITLSSFSPSPLSDAEPYRRFVGRLLYLSFTRLDISFAAQQLSQFVHAPCSGHMSVALHLVRYLKGCPHLGLFFPSSSSGSLTAYCDADWAGCIDSRRSLTGYYVFLGQSLISWKTKKQPTVARSTAEAEYRSLGAIACEIRWISFLLQDFRLPLSLPIPLYCDNQAATHIVANPVFHEHTKHLEIDCHLVCDLYKAGFLPPSHISGQSQLADMFTKLLPRVAFVSALSKMGLVSFP</sequence>
<gene>
    <name evidence="2" type="ORF">Sradi_0179400</name>
</gene>
<dbReference type="AlphaFoldDB" id="A0AAW2W3M3"/>
<dbReference type="SUPFAM" id="SSF56672">
    <property type="entry name" value="DNA/RNA polymerases"/>
    <property type="match status" value="1"/>
</dbReference>
<dbReference type="EMBL" id="JACGWJ010000002">
    <property type="protein sequence ID" value="KAL0434715.1"/>
    <property type="molecule type" value="Genomic_DNA"/>
</dbReference>
<accession>A0AAW2W3M3</accession>
<dbReference type="InterPro" id="IPR043502">
    <property type="entry name" value="DNA/RNA_pol_sf"/>
</dbReference>
<evidence type="ECO:0000313" key="2">
    <source>
        <dbReference type="EMBL" id="KAL0434715.1"/>
    </source>
</evidence>
<dbReference type="CDD" id="cd09272">
    <property type="entry name" value="RNase_HI_RT_Ty1"/>
    <property type="match status" value="1"/>
</dbReference>
<dbReference type="Pfam" id="PF07727">
    <property type="entry name" value="RVT_2"/>
    <property type="match status" value="1"/>
</dbReference>
<reference evidence="2" key="2">
    <citation type="journal article" date="2024" name="Plant">
        <title>Genomic evolution and insights into agronomic trait innovations of Sesamum species.</title>
        <authorList>
            <person name="Miao H."/>
            <person name="Wang L."/>
            <person name="Qu L."/>
            <person name="Liu H."/>
            <person name="Sun Y."/>
            <person name="Le M."/>
            <person name="Wang Q."/>
            <person name="Wei S."/>
            <person name="Zheng Y."/>
            <person name="Lin W."/>
            <person name="Duan Y."/>
            <person name="Cao H."/>
            <person name="Xiong S."/>
            <person name="Wang X."/>
            <person name="Wei L."/>
            <person name="Li C."/>
            <person name="Ma Q."/>
            <person name="Ju M."/>
            <person name="Zhao R."/>
            <person name="Li G."/>
            <person name="Mu C."/>
            <person name="Tian Q."/>
            <person name="Mei H."/>
            <person name="Zhang T."/>
            <person name="Gao T."/>
            <person name="Zhang H."/>
        </authorList>
    </citation>
    <scope>NUCLEOTIDE SEQUENCE</scope>
    <source>
        <strain evidence="2">G02</strain>
    </source>
</reference>
<dbReference type="PANTHER" id="PTHR11439:SF465">
    <property type="entry name" value="REVERSE TRANSCRIPTASE TY1_COPIA-TYPE DOMAIN-CONTAINING PROTEIN"/>
    <property type="match status" value="1"/>
</dbReference>
<reference evidence="2" key="1">
    <citation type="submission" date="2020-06" db="EMBL/GenBank/DDBJ databases">
        <authorList>
            <person name="Li T."/>
            <person name="Hu X."/>
            <person name="Zhang T."/>
            <person name="Song X."/>
            <person name="Zhang H."/>
            <person name="Dai N."/>
            <person name="Sheng W."/>
            <person name="Hou X."/>
            <person name="Wei L."/>
        </authorList>
    </citation>
    <scope>NUCLEOTIDE SEQUENCE</scope>
    <source>
        <strain evidence="2">G02</strain>
        <tissue evidence="2">Leaf</tissue>
    </source>
</reference>
<organism evidence="2">
    <name type="scientific">Sesamum radiatum</name>
    <name type="common">Black benniseed</name>
    <dbReference type="NCBI Taxonomy" id="300843"/>
    <lineage>
        <taxon>Eukaryota</taxon>
        <taxon>Viridiplantae</taxon>
        <taxon>Streptophyta</taxon>
        <taxon>Embryophyta</taxon>
        <taxon>Tracheophyta</taxon>
        <taxon>Spermatophyta</taxon>
        <taxon>Magnoliopsida</taxon>
        <taxon>eudicotyledons</taxon>
        <taxon>Gunneridae</taxon>
        <taxon>Pentapetalae</taxon>
        <taxon>asterids</taxon>
        <taxon>lamiids</taxon>
        <taxon>Lamiales</taxon>
        <taxon>Pedaliaceae</taxon>
        <taxon>Sesamum</taxon>
    </lineage>
</organism>
<proteinExistence type="predicted"/>
<evidence type="ECO:0000259" key="1">
    <source>
        <dbReference type="Pfam" id="PF07727"/>
    </source>
</evidence>
<dbReference type="PANTHER" id="PTHR11439">
    <property type="entry name" value="GAG-POL-RELATED RETROTRANSPOSON"/>
    <property type="match status" value="1"/>
</dbReference>
<protein>
    <submittedName>
        <fullName evidence="2">Retrovirus-related Pol polyprotein from transposon RE1</fullName>
    </submittedName>
</protein>
<name>A0AAW2W3M3_SESRA</name>
<comment type="caution">
    <text evidence="2">The sequence shown here is derived from an EMBL/GenBank/DDBJ whole genome shotgun (WGS) entry which is preliminary data.</text>
</comment>
<feature type="domain" description="Reverse transcriptase Ty1/copia-type" evidence="1">
    <location>
        <begin position="6"/>
        <end position="183"/>
    </location>
</feature>